<dbReference type="Gene3D" id="1.10.150.20">
    <property type="entry name" value="5' to 3' exonuclease, C-terminal subdomain"/>
    <property type="match status" value="1"/>
</dbReference>
<feature type="compositionally biased region" description="Low complexity" evidence="1">
    <location>
        <begin position="142"/>
        <end position="175"/>
    </location>
</feature>
<feature type="transmembrane region" description="Helical" evidence="2">
    <location>
        <begin position="12"/>
        <end position="30"/>
    </location>
</feature>
<feature type="region of interest" description="Disordered" evidence="1">
    <location>
        <begin position="130"/>
        <end position="175"/>
    </location>
</feature>
<keyword evidence="2" id="KW-0812">Transmembrane</keyword>
<accession>A0A1Y5SQX8</accession>
<dbReference type="STRING" id="658057.SAMN04488032_105165"/>
<organism evidence="3 4">
    <name type="scientific">Pacificibacter marinus</name>
    <dbReference type="NCBI Taxonomy" id="658057"/>
    <lineage>
        <taxon>Bacteria</taxon>
        <taxon>Pseudomonadati</taxon>
        <taxon>Pseudomonadota</taxon>
        <taxon>Alphaproteobacteria</taxon>
        <taxon>Rhodobacterales</taxon>
        <taxon>Roseobacteraceae</taxon>
        <taxon>Pacificibacter</taxon>
    </lineage>
</organism>
<protein>
    <submittedName>
        <fullName evidence="3">NADH dehydrogenase subunit E</fullName>
    </submittedName>
</protein>
<evidence type="ECO:0000256" key="2">
    <source>
        <dbReference type="SAM" id="Phobius"/>
    </source>
</evidence>
<evidence type="ECO:0000256" key="1">
    <source>
        <dbReference type="SAM" id="MobiDB-lite"/>
    </source>
</evidence>
<gene>
    <name evidence="3" type="ORF">PAM7971_02161</name>
</gene>
<dbReference type="RefSeq" id="WP_085849292.1">
    <property type="nucleotide sequence ID" value="NZ_FNZV01000005.1"/>
</dbReference>
<evidence type="ECO:0000313" key="4">
    <source>
        <dbReference type="Proteomes" id="UP000193307"/>
    </source>
</evidence>
<dbReference type="OrthoDB" id="9807941at2"/>
<reference evidence="3 4" key="1">
    <citation type="submission" date="2017-03" db="EMBL/GenBank/DDBJ databases">
        <authorList>
            <person name="Afonso C.L."/>
            <person name="Miller P.J."/>
            <person name="Scott M.A."/>
            <person name="Spackman E."/>
            <person name="Goraichik I."/>
            <person name="Dimitrov K.M."/>
            <person name="Suarez D.L."/>
            <person name="Swayne D.E."/>
        </authorList>
    </citation>
    <scope>NUCLEOTIDE SEQUENCE [LARGE SCALE GENOMIC DNA]</scope>
    <source>
        <strain evidence="3 4">CECT 7971</strain>
    </source>
</reference>
<name>A0A1Y5SQX8_9RHOB</name>
<keyword evidence="2" id="KW-1133">Transmembrane helix</keyword>
<keyword evidence="2" id="KW-0472">Membrane</keyword>
<dbReference type="Proteomes" id="UP000193307">
    <property type="component" value="Unassembled WGS sequence"/>
</dbReference>
<evidence type="ECO:0000313" key="3">
    <source>
        <dbReference type="EMBL" id="SLN45009.1"/>
    </source>
</evidence>
<dbReference type="EMBL" id="FWFW01000006">
    <property type="protein sequence ID" value="SLN45009.1"/>
    <property type="molecule type" value="Genomic_DNA"/>
</dbReference>
<feature type="transmembrane region" description="Helical" evidence="2">
    <location>
        <begin position="36"/>
        <end position="57"/>
    </location>
</feature>
<keyword evidence="4" id="KW-1185">Reference proteome</keyword>
<dbReference type="AlphaFoldDB" id="A0A1Y5SQX8"/>
<proteinExistence type="predicted"/>
<sequence length="302" mass="30836">MSETTSSNTQRIWLISAIAGILAFLALLYIANYSTVASLIVGVLFAVLVGILLWIGWYKDPQAESDLADRTAQQQAAVTAASDATAKDIAATSAANAPEHTAVAAIDMSAAATQTADVDTTPVVADPVAAAPKKAAPKKAATKAPAKPKAAAAAKTAPAAKKAAPAKKTTAKAAATKPVAKVAATKAPVAAKAPAAAKAPSAKAAVAKDGKPALLTAARASGADDLKQLKGVGPKLEQTLNGLGFYHFDQIAGLRKKEITWLDEQLTRSSAAQITEWSSQAKVLAKGGETEFSKRVKKGDVY</sequence>